<evidence type="ECO:0000313" key="2">
    <source>
        <dbReference type="EMBL" id="GAN36570.1"/>
    </source>
</evidence>
<dbReference type="GeneID" id="59101711"/>
<gene>
    <name evidence="2" type="ORF">LC0644_1159</name>
</gene>
<keyword evidence="1" id="KW-1133">Transmembrane helix</keyword>
<reference evidence="3" key="1">
    <citation type="submission" date="2014-05" db="EMBL/GenBank/DDBJ databases">
        <title>Whole genome sequencing of Lactobacillus casei NRIC0644.</title>
        <authorList>
            <person name="Atarashi H."/>
            <person name="Yoshida Y."/>
            <person name="Fujimura S."/>
            <person name="Tanaka N."/>
            <person name="Shiwa Y."/>
            <person name="Yoshikawa H."/>
            <person name="Okada S."/>
            <person name="Nakagawa J."/>
        </authorList>
    </citation>
    <scope>NUCLEOTIDE SEQUENCE [LARGE SCALE GENOMIC DNA]</scope>
    <source>
        <strain evidence="3">NRIC0644</strain>
    </source>
</reference>
<accession>A0A0C9NX69</accession>
<dbReference type="Proteomes" id="UP000032552">
    <property type="component" value="Unassembled WGS sequence"/>
</dbReference>
<feature type="transmembrane region" description="Helical" evidence="1">
    <location>
        <begin position="12"/>
        <end position="38"/>
    </location>
</feature>
<dbReference type="AlphaFoldDB" id="A0A0C9NX69"/>
<organism evidence="2 3">
    <name type="scientific">Lacticaseibacillus paracasei NRIC 0644</name>
    <dbReference type="NCBI Taxonomy" id="1435038"/>
    <lineage>
        <taxon>Bacteria</taxon>
        <taxon>Bacillati</taxon>
        <taxon>Bacillota</taxon>
        <taxon>Bacilli</taxon>
        <taxon>Lactobacillales</taxon>
        <taxon>Lactobacillaceae</taxon>
        <taxon>Lacticaseibacillus</taxon>
    </lineage>
</organism>
<evidence type="ECO:0000256" key="1">
    <source>
        <dbReference type="SAM" id="Phobius"/>
    </source>
</evidence>
<proteinExistence type="predicted"/>
<comment type="caution">
    <text evidence="2">The sequence shown here is derived from an EMBL/GenBank/DDBJ whole genome shotgun (WGS) entry which is preliminary data.</text>
</comment>
<dbReference type="RefSeq" id="WP_003564455.1">
    <property type="nucleotide sequence ID" value="NZ_BAYM01000081.1"/>
</dbReference>
<dbReference type="EMBL" id="BAYM01000081">
    <property type="protein sequence ID" value="GAN36570.1"/>
    <property type="molecule type" value="Genomic_DNA"/>
</dbReference>
<protein>
    <submittedName>
        <fullName evidence="2">Uncharacterized protein</fullName>
    </submittedName>
</protein>
<keyword evidence="1" id="KW-0472">Membrane</keyword>
<sequence>MLHSEKWRPLMVTLIVIAAIFAAFFVLEAFSGMGMGFFHSNMMSNVSSWGSHIGGCMR</sequence>
<evidence type="ECO:0000313" key="3">
    <source>
        <dbReference type="Proteomes" id="UP000032552"/>
    </source>
</evidence>
<keyword evidence="1" id="KW-0812">Transmembrane</keyword>
<name>A0A0C9NX69_LACPA</name>